<sequence length="233" mass="25911">MSAYLKMLAELGIGGAHPGGLPLTKALIQALRLNPELPILDAGCGTGQTAAYLKQLSFPVIALEPNLLMADKAAVRFEMKGLSIPIYHEKIEQTTFGDDTFSYILTESVLSFTDLRQSAAEIQRILKPDGILIAIEATRTAELTSIEKNEIKDFYDFHDVYSKGEWIAALKNAGFAEVNVINWKNLVLETQETEMNLSPSITEASYHILDQHNRILQKYRGRMGHLIFTASIK</sequence>
<feature type="domain" description="Methyltransferase type 11" evidence="5">
    <location>
        <begin position="40"/>
        <end position="133"/>
    </location>
</feature>
<dbReference type="SUPFAM" id="SSF53335">
    <property type="entry name" value="S-adenosyl-L-methionine-dependent methyltransferases"/>
    <property type="match status" value="1"/>
</dbReference>
<keyword evidence="3" id="KW-0808">Transferase</keyword>
<dbReference type="AlphaFoldDB" id="A0A0M4G843"/>
<dbReference type="GO" id="GO:0032259">
    <property type="term" value="P:methylation"/>
    <property type="evidence" value="ECO:0007669"/>
    <property type="project" value="UniProtKB-KW"/>
</dbReference>
<dbReference type="RefSeq" id="WP_053603076.1">
    <property type="nucleotide sequence ID" value="NZ_CP012600.1"/>
</dbReference>
<dbReference type="OrthoDB" id="43862at2"/>
<comment type="pathway">
    <text evidence="4">Phospholipid metabolism.</text>
</comment>
<evidence type="ECO:0000313" key="6">
    <source>
        <dbReference type="EMBL" id="ALC81320.1"/>
    </source>
</evidence>
<reference evidence="7" key="1">
    <citation type="submission" date="2015-08" db="EMBL/GenBank/DDBJ databases">
        <title>Genome sequencing project for genomic taxonomy and phylogenomics of Bacillus-like bacteria.</title>
        <authorList>
            <person name="Liu B."/>
            <person name="Wang J."/>
            <person name="Zhu Y."/>
            <person name="Liu G."/>
            <person name="Chen Q."/>
            <person name="Chen Z."/>
            <person name="Lan J."/>
            <person name="Che J."/>
            <person name="Ge C."/>
            <person name="Shi H."/>
            <person name="Pan Z."/>
            <person name="Liu X."/>
        </authorList>
    </citation>
    <scope>NUCLEOTIDE SEQUENCE [LARGE SCALE GENOMIC DNA]</scope>
    <source>
        <strain evidence="7">FJAT-4402</strain>
    </source>
</reference>
<dbReference type="Pfam" id="PF08241">
    <property type="entry name" value="Methyltransf_11"/>
    <property type="match status" value="1"/>
</dbReference>
<dbReference type="PANTHER" id="PTHR44307">
    <property type="entry name" value="PHOSPHOETHANOLAMINE METHYLTRANSFERASE"/>
    <property type="match status" value="1"/>
</dbReference>
<dbReference type="PATRIC" id="fig|1441095.3.peg.1485"/>
<dbReference type="Gene3D" id="3.40.50.150">
    <property type="entry name" value="Vaccinia Virus protein VP39"/>
    <property type="match status" value="1"/>
</dbReference>
<keyword evidence="7" id="KW-1185">Reference proteome</keyword>
<dbReference type="PANTHER" id="PTHR44307:SF2">
    <property type="entry name" value="PHOSPHOETHANOLAMINE METHYLTRANSFERASE ISOFORM X1"/>
    <property type="match status" value="1"/>
</dbReference>
<dbReference type="EMBL" id="CP012600">
    <property type="protein sequence ID" value="ALC81320.1"/>
    <property type="molecule type" value="Genomic_DNA"/>
</dbReference>
<evidence type="ECO:0000256" key="1">
    <source>
        <dbReference type="ARBA" id="ARBA00005189"/>
    </source>
</evidence>
<evidence type="ECO:0000256" key="4">
    <source>
        <dbReference type="ARBA" id="ARBA00025707"/>
    </source>
</evidence>
<organism evidence="6 7">
    <name type="scientific">Bacillus gobiensis</name>
    <dbReference type="NCBI Taxonomy" id="1441095"/>
    <lineage>
        <taxon>Bacteria</taxon>
        <taxon>Bacillati</taxon>
        <taxon>Bacillota</taxon>
        <taxon>Bacilli</taxon>
        <taxon>Bacillales</taxon>
        <taxon>Bacillaceae</taxon>
        <taxon>Bacillus</taxon>
    </lineage>
</organism>
<reference evidence="6 7" key="2">
    <citation type="journal article" date="2016" name="Int. J. Syst. Evol. Microbiol.">
        <title>Bacillus gobiensis sp. nov., isolated from a soil sample.</title>
        <authorList>
            <person name="Liu B."/>
            <person name="Liu G.H."/>
            <person name="Cetin S."/>
            <person name="Schumann P."/>
            <person name="Pan Z.Z."/>
            <person name="Chen Q.Q."/>
        </authorList>
    </citation>
    <scope>NUCLEOTIDE SEQUENCE [LARGE SCALE GENOMIC DNA]</scope>
    <source>
        <strain evidence="6 7">FJAT-4402</strain>
    </source>
</reference>
<dbReference type="InterPro" id="IPR013216">
    <property type="entry name" value="Methyltransf_11"/>
</dbReference>
<dbReference type="Proteomes" id="UP000067625">
    <property type="component" value="Chromosome"/>
</dbReference>
<dbReference type="CDD" id="cd02440">
    <property type="entry name" value="AdoMet_MTases"/>
    <property type="match status" value="1"/>
</dbReference>
<evidence type="ECO:0000256" key="3">
    <source>
        <dbReference type="ARBA" id="ARBA00022679"/>
    </source>
</evidence>
<proteinExistence type="predicted"/>
<dbReference type="InterPro" id="IPR029063">
    <property type="entry name" value="SAM-dependent_MTases_sf"/>
</dbReference>
<evidence type="ECO:0000256" key="2">
    <source>
        <dbReference type="ARBA" id="ARBA00022603"/>
    </source>
</evidence>
<keyword evidence="2" id="KW-0489">Methyltransferase</keyword>
<evidence type="ECO:0000313" key="7">
    <source>
        <dbReference type="Proteomes" id="UP000067625"/>
    </source>
</evidence>
<gene>
    <name evidence="6" type="ORF">AM592_06715</name>
</gene>
<dbReference type="GO" id="GO:0008757">
    <property type="term" value="F:S-adenosylmethionine-dependent methyltransferase activity"/>
    <property type="evidence" value="ECO:0007669"/>
    <property type="project" value="InterPro"/>
</dbReference>
<name>A0A0M4G843_9BACI</name>
<comment type="pathway">
    <text evidence="1">Lipid metabolism.</text>
</comment>
<protein>
    <recommendedName>
        <fullName evidence="5">Methyltransferase type 11 domain-containing protein</fullName>
    </recommendedName>
</protein>
<evidence type="ECO:0000259" key="5">
    <source>
        <dbReference type="Pfam" id="PF08241"/>
    </source>
</evidence>
<dbReference type="STRING" id="1441095.AM592_06715"/>
<accession>A0A0M4G843</accession>